<dbReference type="InterPro" id="IPR058647">
    <property type="entry name" value="BSH_CzcB-like"/>
</dbReference>
<name>A0A5B9EJ08_9BACT</name>
<dbReference type="KEGG" id="talb:FTW19_20245"/>
<dbReference type="InterPro" id="IPR006143">
    <property type="entry name" value="RND_pump_MFP"/>
</dbReference>
<feature type="domain" description="CzcB-like barrel-sandwich hybrid" evidence="4">
    <location>
        <begin position="63"/>
        <end position="193"/>
    </location>
</feature>
<keyword evidence="2" id="KW-0813">Transport</keyword>
<dbReference type="PANTHER" id="PTHR30097">
    <property type="entry name" value="CATION EFFLUX SYSTEM PROTEIN CUSB"/>
    <property type="match status" value="1"/>
</dbReference>
<dbReference type="OrthoDB" id="9806939at2"/>
<dbReference type="PANTHER" id="PTHR30097:SF4">
    <property type="entry name" value="SLR6042 PROTEIN"/>
    <property type="match status" value="1"/>
</dbReference>
<dbReference type="GO" id="GO:0016020">
    <property type="term" value="C:membrane"/>
    <property type="evidence" value="ECO:0007669"/>
    <property type="project" value="InterPro"/>
</dbReference>
<dbReference type="Pfam" id="PF25975">
    <property type="entry name" value="CzcB_C"/>
    <property type="match status" value="1"/>
</dbReference>
<evidence type="ECO:0000313" key="6">
    <source>
        <dbReference type="EMBL" id="QEE30106.1"/>
    </source>
</evidence>
<accession>A0A5B9EJ08</accession>
<dbReference type="GO" id="GO:0022857">
    <property type="term" value="F:transmembrane transporter activity"/>
    <property type="evidence" value="ECO:0007669"/>
    <property type="project" value="InterPro"/>
</dbReference>
<dbReference type="InterPro" id="IPR058792">
    <property type="entry name" value="Beta-barrel_RND_2"/>
</dbReference>
<dbReference type="GO" id="GO:0015679">
    <property type="term" value="P:plasma membrane copper ion transport"/>
    <property type="evidence" value="ECO:0007669"/>
    <property type="project" value="TreeGrafter"/>
</dbReference>
<evidence type="ECO:0000259" key="5">
    <source>
        <dbReference type="Pfam" id="PF25975"/>
    </source>
</evidence>
<evidence type="ECO:0000256" key="2">
    <source>
        <dbReference type="ARBA" id="ARBA00022448"/>
    </source>
</evidence>
<dbReference type="NCBIfam" id="TIGR01730">
    <property type="entry name" value="RND_mfp"/>
    <property type="match status" value="1"/>
</dbReference>
<dbReference type="SUPFAM" id="SSF111369">
    <property type="entry name" value="HlyD-like secretion proteins"/>
    <property type="match status" value="1"/>
</dbReference>
<proteinExistence type="inferred from homology"/>
<keyword evidence="7" id="KW-1185">Reference proteome</keyword>
<organism evidence="6 7">
    <name type="scientific">Terriglobus albidus</name>
    <dbReference type="NCBI Taxonomy" id="1592106"/>
    <lineage>
        <taxon>Bacteria</taxon>
        <taxon>Pseudomonadati</taxon>
        <taxon>Acidobacteriota</taxon>
        <taxon>Terriglobia</taxon>
        <taxon>Terriglobales</taxon>
        <taxon>Acidobacteriaceae</taxon>
        <taxon>Terriglobus</taxon>
    </lineage>
</organism>
<comment type="similarity">
    <text evidence="1">Belongs to the membrane fusion protein (MFP) (TC 8.A.1) family.</text>
</comment>
<evidence type="ECO:0000256" key="1">
    <source>
        <dbReference type="ARBA" id="ARBA00009477"/>
    </source>
</evidence>
<dbReference type="RefSeq" id="WP_147649376.1">
    <property type="nucleotide sequence ID" value="NZ_CP042806.1"/>
</dbReference>
<dbReference type="Gene3D" id="2.40.30.170">
    <property type="match status" value="1"/>
</dbReference>
<dbReference type="Gene3D" id="1.10.287.470">
    <property type="entry name" value="Helix hairpin bin"/>
    <property type="match status" value="1"/>
</dbReference>
<dbReference type="Proteomes" id="UP000321820">
    <property type="component" value="Chromosome"/>
</dbReference>
<gene>
    <name evidence="6" type="ORF">FTW19_20245</name>
</gene>
<dbReference type="FunFam" id="2.40.30.170:FF:000010">
    <property type="entry name" value="Efflux RND transporter periplasmic adaptor subunit"/>
    <property type="match status" value="1"/>
</dbReference>
<evidence type="ECO:0000313" key="7">
    <source>
        <dbReference type="Proteomes" id="UP000321820"/>
    </source>
</evidence>
<dbReference type="AlphaFoldDB" id="A0A5B9EJ08"/>
<evidence type="ECO:0000259" key="4">
    <source>
        <dbReference type="Pfam" id="PF25973"/>
    </source>
</evidence>
<reference evidence="6 7" key="1">
    <citation type="submission" date="2019-08" db="EMBL/GenBank/DDBJ databases">
        <title>Complete genome sequence of Terriglobus albidus strain ORNL.</title>
        <authorList>
            <person name="Podar M."/>
        </authorList>
    </citation>
    <scope>NUCLEOTIDE SEQUENCE [LARGE SCALE GENOMIC DNA]</scope>
    <source>
        <strain evidence="6 7">ORNL</strain>
    </source>
</reference>
<dbReference type="GO" id="GO:0060003">
    <property type="term" value="P:copper ion export"/>
    <property type="evidence" value="ECO:0007669"/>
    <property type="project" value="TreeGrafter"/>
</dbReference>
<evidence type="ECO:0000259" key="3">
    <source>
        <dbReference type="Pfam" id="PF25954"/>
    </source>
</evidence>
<dbReference type="Pfam" id="PF25954">
    <property type="entry name" value="Beta-barrel_RND_2"/>
    <property type="match status" value="1"/>
</dbReference>
<feature type="domain" description="CzcB-like C-terminal circularly permuted SH3-like" evidence="5">
    <location>
        <begin position="295"/>
        <end position="349"/>
    </location>
</feature>
<dbReference type="GO" id="GO:0030313">
    <property type="term" value="C:cell envelope"/>
    <property type="evidence" value="ECO:0007669"/>
    <property type="project" value="TreeGrafter"/>
</dbReference>
<dbReference type="InterPro" id="IPR051909">
    <property type="entry name" value="MFP_Cation_Efflux"/>
</dbReference>
<dbReference type="PROSITE" id="PS51257">
    <property type="entry name" value="PROKAR_LIPOPROTEIN"/>
    <property type="match status" value="1"/>
</dbReference>
<protein>
    <submittedName>
        <fullName evidence="6">Efflux RND transporter periplasmic adaptor subunit</fullName>
    </submittedName>
</protein>
<dbReference type="EMBL" id="CP042806">
    <property type="protein sequence ID" value="QEE30106.1"/>
    <property type="molecule type" value="Genomic_DNA"/>
</dbReference>
<dbReference type="InterPro" id="IPR058649">
    <property type="entry name" value="CzcB_C"/>
</dbReference>
<dbReference type="Pfam" id="PF25973">
    <property type="entry name" value="BSH_CzcB"/>
    <property type="match status" value="1"/>
</dbReference>
<dbReference type="Gene3D" id="2.40.420.20">
    <property type="match status" value="1"/>
</dbReference>
<sequence>MKKSVMTLVMTGAALGVLSGCKSDEKALSEAKPKVNLKTEVVHLQTVSDGLEIPAHVDVDPSKMVHVYAPLSGRLLSLEVQPGQEVRKGQTVAMLQSGDVAAARSDFEKAKIEAMRADRALDRGKLLLAHEVLSQADFDELKAADDAAHSEQERARQRIRELGFSETGTSDTTAVVSPIGGSVLEIGTATGEMQRSLETSNGIATVANLDSVWVVGDVFEHDLSVVKSHSSADVTLQAYPGETFHGTVANIGDVFDPQTHALKVRVVMNNPGHRLKPQMFGSIRIGMGQRQMILVPMASVIHDGDIASVYVKNGEKYDARTVKLGATHGDKVEIAGGLNDGDMVVTQGAAFLRTPVGD</sequence>
<feature type="domain" description="CusB-like beta-barrel" evidence="3">
    <location>
        <begin position="211"/>
        <end position="286"/>
    </location>
</feature>